<dbReference type="InterPro" id="IPR050194">
    <property type="entry name" value="Glycosyltransferase_grp1"/>
</dbReference>
<dbReference type="Pfam" id="PF13439">
    <property type="entry name" value="Glyco_transf_4"/>
    <property type="match status" value="1"/>
</dbReference>
<evidence type="ECO:0000259" key="2">
    <source>
        <dbReference type="Pfam" id="PF00534"/>
    </source>
</evidence>
<dbReference type="InterPro" id="IPR001296">
    <property type="entry name" value="Glyco_trans_1"/>
</dbReference>
<name>A0ABN3ZF27_BACA1</name>
<proteinExistence type="inferred from homology"/>
<dbReference type="CDD" id="cd03798">
    <property type="entry name" value="GT4_WlbH-like"/>
    <property type="match status" value="1"/>
</dbReference>
<dbReference type="NCBIfam" id="NF047684">
    <property type="entry name" value="TeichurnBiosyTuaC"/>
    <property type="match status" value="1"/>
</dbReference>
<feature type="domain" description="Glycosyl transferase family 1" evidence="2">
    <location>
        <begin position="206"/>
        <end position="346"/>
    </location>
</feature>
<evidence type="ECO:0000313" key="4">
    <source>
        <dbReference type="EMBL" id="ADP34057.1"/>
    </source>
</evidence>
<feature type="domain" description="Glycosyltransferase subfamily 4-like N-terminal" evidence="3">
    <location>
        <begin position="24"/>
        <end position="196"/>
    </location>
</feature>
<protein>
    <submittedName>
        <fullName evidence="4">Glycosyltransferase</fullName>
    </submittedName>
</protein>
<dbReference type="PANTHER" id="PTHR45947">
    <property type="entry name" value="SULFOQUINOVOSYL TRANSFERASE SQD2"/>
    <property type="match status" value="1"/>
</dbReference>
<dbReference type="RefSeq" id="WP_003326704.1">
    <property type="nucleotide sequence ID" value="NC_014639.1"/>
</dbReference>
<dbReference type="InterPro" id="IPR028098">
    <property type="entry name" value="Glyco_trans_4-like_N"/>
</dbReference>
<dbReference type="PANTHER" id="PTHR45947:SF15">
    <property type="entry name" value="TEICHURONIC ACID BIOSYNTHESIS GLYCOSYLTRANSFERASE TUAC-RELATED"/>
    <property type="match status" value="1"/>
</dbReference>
<reference evidence="4 5" key="1">
    <citation type="journal article" date="2011" name="Front. Microbiol.">
        <title>Genomic signatures of strain selection and enhancement in Bacillus atrophaeus var. globigii, a historical biowarfare simulant.</title>
        <authorList>
            <person name="Gibbons H.S."/>
            <person name="Broomall S.M."/>
            <person name="McNew L.A."/>
            <person name="Daligault H."/>
            <person name="Chapman C."/>
            <person name="Bruce D."/>
            <person name="Karavis M."/>
            <person name="Krepps M."/>
            <person name="McGregor P.A."/>
            <person name="Hong C."/>
            <person name="Park K.H."/>
            <person name="Akmal A."/>
            <person name="Feldman A."/>
            <person name="Lin J.S."/>
            <person name="Chang W.E."/>
            <person name="Higgs B.W."/>
            <person name="Demirev P."/>
            <person name="Lindquist J."/>
            <person name="Liem A."/>
            <person name="Fochler E."/>
            <person name="Read T.D."/>
            <person name="Tapia R."/>
            <person name="Johnson S."/>
            <person name="Bishop-Lilly K.A."/>
            <person name="Detter C."/>
            <person name="Han C."/>
            <person name="Sozhamannan S."/>
            <person name="Rosenzweig C.N."/>
            <person name="Skowronski E.W."/>
        </authorList>
    </citation>
    <scope>NUCLEOTIDE SEQUENCE [LARGE SCALE GENOMIC DNA]</scope>
    <source>
        <strain evidence="4 5">1942</strain>
    </source>
</reference>
<evidence type="ECO:0000259" key="3">
    <source>
        <dbReference type="Pfam" id="PF13439"/>
    </source>
</evidence>
<dbReference type="SUPFAM" id="SSF53756">
    <property type="entry name" value="UDP-Glycosyltransferase/glycogen phosphorylase"/>
    <property type="match status" value="1"/>
</dbReference>
<organism evidence="4 5">
    <name type="scientific">Bacillus atrophaeus (strain 1942)</name>
    <dbReference type="NCBI Taxonomy" id="720555"/>
    <lineage>
        <taxon>Bacteria</taxon>
        <taxon>Bacillati</taxon>
        <taxon>Bacillota</taxon>
        <taxon>Bacilli</taxon>
        <taxon>Bacillales</taxon>
        <taxon>Bacillaceae</taxon>
        <taxon>Bacillus</taxon>
    </lineage>
</organism>
<dbReference type="Proteomes" id="UP000006867">
    <property type="component" value="Chromosome"/>
</dbReference>
<sequence length="401" mass="44819">MKILWITSVYPSAQKPGEGVFHETQAQELYKLGIDITVICPRPFHPAPVRMLKKAYRKKDARPEYEIRKGIPVYRPLYQALPGQLKWAQPHRRIAASVLRTIRKNRLNAELIHAHFAMPSGGTAAIVSQALGIPYMLTLHGSDVNIYPHYSKGAYKAFRTAVQSAADVLAVSPKLQEQTRKLTGVNSTVLPIGIQLGRFQENEMPKHEIRKKLGLPQDRMLLVYIGRLVKEKGIFELAEATDSLDERFTAVFVGDGPAKPMLEHKDKIILTGQVPNQKVKEYLLAADMFVLPSYSEGMPTVVIEALSLQVPVICTDVGGAGALFGDHRHLLIEPKSSLALTNAIVSYADQDGWKPDVSADLYQTIRTEYDASKNAMALRDRYQAVIQAQEEQFKAERQRPS</sequence>
<evidence type="ECO:0000256" key="1">
    <source>
        <dbReference type="ARBA" id="ARBA00009481"/>
    </source>
</evidence>
<comment type="similarity">
    <text evidence="1">Belongs to the glycosyltransferase group 1 family. Glycosyltransferase 4 subfamily.</text>
</comment>
<keyword evidence="5" id="KW-1185">Reference proteome</keyword>
<dbReference type="Pfam" id="PF00534">
    <property type="entry name" value="Glycos_transf_1"/>
    <property type="match status" value="1"/>
</dbReference>
<dbReference type="Gene3D" id="3.40.50.2000">
    <property type="entry name" value="Glycogen Phosphorylase B"/>
    <property type="match status" value="2"/>
</dbReference>
<gene>
    <name evidence="4" type="ordered locus">BATR1942_15690</name>
</gene>
<evidence type="ECO:0000313" key="5">
    <source>
        <dbReference type="Proteomes" id="UP000006867"/>
    </source>
</evidence>
<accession>A0ABN3ZF27</accession>
<dbReference type="EMBL" id="CP002207">
    <property type="protein sequence ID" value="ADP34057.1"/>
    <property type="molecule type" value="Genomic_DNA"/>
</dbReference>